<dbReference type="PIRSF" id="PIRSF006648">
    <property type="entry name" value="DrrB"/>
    <property type="match status" value="1"/>
</dbReference>
<keyword evidence="3 6" id="KW-1133">Transmembrane helix</keyword>
<comment type="subcellular location">
    <subcellularLocation>
        <location evidence="6">Cell membrane</location>
        <topology evidence="6">Multi-pass membrane protein</topology>
    </subcellularLocation>
    <subcellularLocation>
        <location evidence="1">Membrane</location>
        <topology evidence="1">Multi-pass membrane protein</topology>
    </subcellularLocation>
</comment>
<gene>
    <name evidence="8" type="ORF">FPZ12_037005</name>
</gene>
<dbReference type="InterPro" id="IPR047817">
    <property type="entry name" value="ABC2_TM_bact-type"/>
</dbReference>
<dbReference type="PROSITE" id="PS51012">
    <property type="entry name" value="ABC_TM2"/>
    <property type="match status" value="1"/>
</dbReference>
<dbReference type="EMBL" id="VMNW02000088">
    <property type="protein sequence ID" value="KAA9152413.1"/>
    <property type="molecule type" value="Genomic_DNA"/>
</dbReference>
<dbReference type="GO" id="GO:0046677">
    <property type="term" value="P:response to antibiotic"/>
    <property type="evidence" value="ECO:0007669"/>
    <property type="project" value="UniProtKB-KW"/>
</dbReference>
<comment type="caution">
    <text evidence="8">The sequence shown here is derived from an EMBL/GenBank/DDBJ whole genome shotgun (WGS) entry which is preliminary data.</text>
</comment>
<proteinExistence type="inferred from homology"/>
<name>A0A5N0UNV3_9PSEU</name>
<dbReference type="InterPro" id="IPR000412">
    <property type="entry name" value="ABC_2_transport"/>
</dbReference>
<evidence type="ECO:0000256" key="6">
    <source>
        <dbReference type="RuleBase" id="RU361157"/>
    </source>
</evidence>
<evidence type="ECO:0000256" key="4">
    <source>
        <dbReference type="ARBA" id="ARBA00023136"/>
    </source>
</evidence>
<accession>A0A5N0UNV3</accession>
<comment type="similarity">
    <text evidence="6">Belongs to the ABC-2 integral membrane protein family.</text>
</comment>
<dbReference type="AlphaFoldDB" id="A0A5N0UNV3"/>
<keyword evidence="5" id="KW-0046">Antibiotic resistance</keyword>
<protein>
    <recommendedName>
        <fullName evidence="6">Transport permease protein</fullName>
    </recommendedName>
</protein>
<evidence type="ECO:0000256" key="1">
    <source>
        <dbReference type="ARBA" id="ARBA00004141"/>
    </source>
</evidence>
<evidence type="ECO:0000313" key="9">
    <source>
        <dbReference type="Proteomes" id="UP000319769"/>
    </source>
</evidence>
<keyword evidence="6" id="KW-0813">Transport</keyword>
<dbReference type="Pfam" id="PF01061">
    <property type="entry name" value="ABC2_membrane"/>
    <property type="match status" value="1"/>
</dbReference>
<evidence type="ECO:0000256" key="2">
    <source>
        <dbReference type="ARBA" id="ARBA00022692"/>
    </source>
</evidence>
<evidence type="ECO:0000259" key="7">
    <source>
        <dbReference type="PROSITE" id="PS51012"/>
    </source>
</evidence>
<keyword evidence="9" id="KW-1185">Reference proteome</keyword>
<feature type="transmembrane region" description="Helical" evidence="6">
    <location>
        <begin position="68"/>
        <end position="93"/>
    </location>
</feature>
<dbReference type="OrthoDB" id="8988363at2"/>
<dbReference type="GO" id="GO:0043190">
    <property type="term" value="C:ATP-binding cassette (ABC) transporter complex"/>
    <property type="evidence" value="ECO:0007669"/>
    <property type="project" value="InterPro"/>
</dbReference>
<feature type="transmembrane region" description="Helical" evidence="6">
    <location>
        <begin position="236"/>
        <end position="258"/>
    </location>
</feature>
<evidence type="ECO:0000256" key="3">
    <source>
        <dbReference type="ARBA" id="ARBA00022989"/>
    </source>
</evidence>
<dbReference type="RefSeq" id="WP_144753059.1">
    <property type="nucleotide sequence ID" value="NZ_VMNW02000088.1"/>
</dbReference>
<dbReference type="InterPro" id="IPR013525">
    <property type="entry name" value="ABC2_TM"/>
</dbReference>
<feature type="domain" description="ABC transmembrane type-2" evidence="7">
    <location>
        <begin position="38"/>
        <end position="265"/>
    </location>
</feature>
<evidence type="ECO:0000313" key="8">
    <source>
        <dbReference type="EMBL" id="KAA9152413.1"/>
    </source>
</evidence>
<keyword evidence="6" id="KW-1003">Cell membrane</keyword>
<dbReference type="InterPro" id="IPR051784">
    <property type="entry name" value="Nod_factor_ABC_transporter"/>
</dbReference>
<feature type="transmembrane region" description="Helical" evidence="6">
    <location>
        <begin position="40"/>
        <end position="62"/>
    </location>
</feature>
<organism evidence="8 9">
    <name type="scientific">Amycolatopsis acidicola</name>
    <dbReference type="NCBI Taxonomy" id="2596893"/>
    <lineage>
        <taxon>Bacteria</taxon>
        <taxon>Bacillati</taxon>
        <taxon>Actinomycetota</taxon>
        <taxon>Actinomycetes</taxon>
        <taxon>Pseudonocardiales</taxon>
        <taxon>Pseudonocardiaceae</taxon>
        <taxon>Amycolatopsis</taxon>
    </lineage>
</organism>
<sequence length="267" mass="28314">MTAIAVTPPPRHISPAKALQHGLSLSWRGILKIRKNPEQLVDVTLQPILFLVMFVYLFGGAISGSTGAYLQTLAPALLVQNTIMASLSAGVSLNTDVNKGVFDRFRSMPIARSAPLVGAVLADVVRYLVAIVVLLAMAMIMGFRITTDPFSAVVGAALMVLAGLCFCWIAVFVGMLVSTPGAVQGIMIALIFPLTFGSNVFVPTSTMPGWLRAWSDVSPVSLLANAMRGLLIGGDLAGPLLGSLAWMAGVVLVFFPLAMRAYRRRVG</sequence>
<feature type="transmembrane region" description="Helical" evidence="6">
    <location>
        <begin position="114"/>
        <end position="140"/>
    </location>
</feature>
<reference evidence="8" key="1">
    <citation type="submission" date="2019-09" db="EMBL/GenBank/DDBJ databases">
        <authorList>
            <person name="Teo W.F.A."/>
            <person name="Duangmal K."/>
        </authorList>
    </citation>
    <scope>NUCLEOTIDE SEQUENCE [LARGE SCALE GENOMIC DNA]</scope>
    <source>
        <strain evidence="8">K81G1</strain>
    </source>
</reference>
<keyword evidence="4 6" id="KW-0472">Membrane</keyword>
<dbReference type="PANTHER" id="PTHR43229:SF2">
    <property type="entry name" value="NODULATION PROTEIN J"/>
    <property type="match status" value="1"/>
</dbReference>
<keyword evidence="2 6" id="KW-0812">Transmembrane</keyword>
<feature type="transmembrane region" description="Helical" evidence="6">
    <location>
        <begin position="152"/>
        <end position="176"/>
    </location>
</feature>
<dbReference type="GO" id="GO:0140359">
    <property type="term" value="F:ABC-type transporter activity"/>
    <property type="evidence" value="ECO:0007669"/>
    <property type="project" value="InterPro"/>
</dbReference>
<feature type="transmembrane region" description="Helical" evidence="6">
    <location>
        <begin position="183"/>
        <end position="202"/>
    </location>
</feature>
<dbReference type="Proteomes" id="UP000319769">
    <property type="component" value="Unassembled WGS sequence"/>
</dbReference>
<dbReference type="PANTHER" id="PTHR43229">
    <property type="entry name" value="NODULATION PROTEIN J"/>
    <property type="match status" value="1"/>
</dbReference>
<evidence type="ECO:0000256" key="5">
    <source>
        <dbReference type="ARBA" id="ARBA00023251"/>
    </source>
</evidence>